<name>A0ABW8SVN0_9CLOT</name>
<evidence type="ECO:0000313" key="2">
    <source>
        <dbReference type="Proteomes" id="UP001623660"/>
    </source>
</evidence>
<evidence type="ECO:0000313" key="1">
    <source>
        <dbReference type="EMBL" id="MFL0198345.1"/>
    </source>
</evidence>
<protein>
    <submittedName>
        <fullName evidence="1">Uncharacterized protein</fullName>
    </submittedName>
</protein>
<dbReference type="Proteomes" id="UP001623660">
    <property type="component" value="Unassembled WGS sequence"/>
</dbReference>
<accession>A0ABW8SVN0</accession>
<keyword evidence="2" id="KW-1185">Reference proteome</keyword>
<dbReference type="RefSeq" id="WP_406794455.1">
    <property type="nucleotide sequence ID" value="NZ_JBJHZX010000056.1"/>
</dbReference>
<gene>
    <name evidence="1" type="ORF">ACJDU8_22675</name>
</gene>
<comment type="caution">
    <text evidence="1">The sequence shown here is derived from an EMBL/GenBank/DDBJ whole genome shotgun (WGS) entry which is preliminary data.</text>
</comment>
<reference evidence="1 2" key="1">
    <citation type="submission" date="2024-11" db="EMBL/GenBank/DDBJ databases">
        <authorList>
            <person name="Heng Y.C."/>
            <person name="Lim A.C.H."/>
            <person name="Lee J.K.Y."/>
            <person name="Kittelmann S."/>
        </authorList>
    </citation>
    <scope>NUCLEOTIDE SEQUENCE [LARGE SCALE GENOMIC DNA]</scope>
    <source>
        <strain evidence="1 2">WILCCON 0269</strain>
    </source>
</reference>
<organism evidence="1 2">
    <name type="scientific">Candidatus Clostridium eludens</name>
    <dbReference type="NCBI Taxonomy" id="3381663"/>
    <lineage>
        <taxon>Bacteria</taxon>
        <taxon>Bacillati</taxon>
        <taxon>Bacillota</taxon>
        <taxon>Clostridia</taxon>
        <taxon>Eubacteriales</taxon>
        <taxon>Clostridiaceae</taxon>
        <taxon>Clostridium</taxon>
    </lineage>
</organism>
<proteinExistence type="predicted"/>
<dbReference type="EMBL" id="JBJHZX010000056">
    <property type="protein sequence ID" value="MFL0198345.1"/>
    <property type="molecule type" value="Genomic_DNA"/>
</dbReference>
<sequence>MYKYMYPPLEIPPMRCYYMMVNRNIYPSVMRMKLKCLFKGKEEFEENKVHKGSTTPYAEKKSCMNQKMPDMMDMLK</sequence>